<feature type="coiled-coil region" evidence="2">
    <location>
        <begin position="470"/>
        <end position="515"/>
    </location>
</feature>
<keyword evidence="2" id="KW-0175">Coiled coil</keyword>
<dbReference type="SUPFAM" id="SSF81606">
    <property type="entry name" value="PP2C-like"/>
    <property type="match status" value="1"/>
</dbReference>
<dbReference type="GO" id="GO:0016791">
    <property type="term" value="F:phosphatase activity"/>
    <property type="evidence" value="ECO:0007669"/>
    <property type="project" value="TreeGrafter"/>
</dbReference>
<dbReference type="Pfam" id="PF07228">
    <property type="entry name" value="SpoIIE"/>
    <property type="match status" value="1"/>
</dbReference>
<accession>A0A6N7PK65</accession>
<dbReference type="OrthoDB" id="9802500at2"/>
<dbReference type="Gene3D" id="3.30.450.20">
    <property type="entry name" value="PAS domain"/>
    <property type="match status" value="2"/>
</dbReference>
<dbReference type="PANTHER" id="PTHR43156:SF2">
    <property type="entry name" value="STAGE II SPORULATION PROTEIN E"/>
    <property type="match status" value="1"/>
</dbReference>
<dbReference type="EMBL" id="WJIE01000003">
    <property type="protein sequence ID" value="MRG92433.1"/>
    <property type="molecule type" value="Genomic_DNA"/>
</dbReference>
<comment type="caution">
    <text evidence="4">The sequence shown here is derived from an EMBL/GenBank/DDBJ whole genome shotgun (WGS) entry which is preliminary data.</text>
</comment>
<feature type="domain" description="HAMP" evidence="3">
    <location>
        <begin position="430"/>
        <end position="482"/>
    </location>
</feature>
<dbReference type="InterPro" id="IPR036457">
    <property type="entry name" value="PPM-type-like_dom_sf"/>
</dbReference>
<evidence type="ECO:0000313" key="5">
    <source>
        <dbReference type="Proteomes" id="UP000440224"/>
    </source>
</evidence>
<dbReference type="GO" id="GO:0007165">
    <property type="term" value="P:signal transduction"/>
    <property type="evidence" value="ECO:0007669"/>
    <property type="project" value="InterPro"/>
</dbReference>
<protein>
    <submittedName>
        <fullName evidence="4">SpoIIE family protein phosphatase</fullName>
    </submittedName>
</protein>
<organism evidence="4 5">
    <name type="scientific">Polyangium spumosum</name>
    <dbReference type="NCBI Taxonomy" id="889282"/>
    <lineage>
        <taxon>Bacteria</taxon>
        <taxon>Pseudomonadati</taxon>
        <taxon>Myxococcota</taxon>
        <taxon>Polyangia</taxon>
        <taxon>Polyangiales</taxon>
        <taxon>Polyangiaceae</taxon>
        <taxon>Polyangium</taxon>
    </lineage>
</organism>
<evidence type="ECO:0000259" key="3">
    <source>
        <dbReference type="PROSITE" id="PS50885"/>
    </source>
</evidence>
<dbReference type="Pfam" id="PF00672">
    <property type="entry name" value="HAMP"/>
    <property type="match status" value="1"/>
</dbReference>
<gene>
    <name evidence="4" type="ORF">GF068_10900</name>
</gene>
<sequence>MLVARQGIHKLSLEATREIEAGLNIAYRESLTNHLVDTSQHVNSSFQHAIADIEVVSDIAQTVADRGEDMNGIHATISGMPYFKDRFTFTPAFQRKDKDGKEQPAGGWLQNDAAEPAVISAWGYMQKDGAIVPEAQAAIERSAYLDLIMPAFTRHGAPKLQIYMVGPPALPFVRLAPYADLGKVFDELYPGHNATNFYEFFYAGLVPSWETWIKEPGGVKARKNYVTIFPPYMDAGGGGLIMTIFHPVWSKDRTGIEGAFGVDLTLETLITYIKDVKLAETGFAFLAQANGNVVAVNDEGVKKLGLKTKADKQGLELLQRFLKDSTEPQVAAIALPSDGAVHYREDVQIGGQPHIMVLKQLTTFQTLADGKIAPENWTLGFVVPKKEIYASLFKAQDAIETSRTSIVASQAFVSFGSILVLMAGVFLVSRKMTGTLVALSEGATRMRQGDYAVRVHVTSEDEIGQLTGAFNEMAAEIQAHTNNLEQLVKARTGELEDANKEIMSLNAQLAQENLRLGAELNVARQLQLMVLPPAQELQEIKDLDIAGYMSPADEVGGDYYDVLRGNGVIKIGIGDVTGHGLESGVLMLMVQTAVRTLLASNETDPMRFLGIVNKVIYQNIQRISSDKNLTLSLMDYSDGKLRLTGQHEEVIVVRVSGELERVDTTGLGLPVGMDEDITEFLANMEIALESGDVVVLFTDGVTEAERTDTAQYGVERLCEVIAQHHKKTSQEIKDAIIEDLMSHIGTNKVYDDITVLVIKRL</sequence>
<dbReference type="SMART" id="SM00331">
    <property type="entry name" value="PP2C_SIG"/>
    <property type="match status" value="1"/>
</dbReference>
<dbReference type="InterPro" id="IPR003660">
    <property type="entry name" value="HAMP_dom"/>
</dbReference>
<dbReference type="InterPro" id="IPR001932">
    <property type="entry name" value="PPM-type_phosphatase-like_dom"/>
</dbReference>
<keyword evidence="1" id="KW-0378">Hydrolase</keyword>
<name>A0A6N7PK65_9BACT</name>
<reference evidence="4 5" key="1">
    <citation type="submission" date="2019-10" db="EMBL/GenBank/DDBJ databases">
        <title>A soil myxobacterium in the family Polyangiaceae.</title>
        <authorList>
            <person name="Li Y."/>
            <person name="Wang J."/>
        </authorList>
    </citation>
    <scope>NUCLEOTIDE SEQUENCE [LARGE SCALE GENOMIC DNA]</scope>
    <source>
        <strain evidence="4 5">DSM 14734</strain>
    </source>
</reference>
<dbReference type="CDD" id="cd06225">
    <property type="entry name" value="HAMP"/>
    <property type="match status" value="1"/>
</dbReference>
<proteinExistence type="predicted"/>
<keyword evidence="5" id="KW-1185">Reference proteome</keyword>
<evidence type="ECO:0000256" key="2">
    <source>
        <dbReference type="SAM" id="Coils"/>
    </source>
</evidence>
<evidence type="ECO:0000313" key="4">
    <source>
        <dbReference type="EMBL" id="MRG92433.1"/>
    </source>
</evidence>
<dbReference type="AlphaFoldDB" id="A0A6N7PK65"/>
<dbReference type="PROSITE" id="PS50885">
    <property type="entry name" value="HAMP"/>
    <property type="match status" value="1"/>
</dbReference>
<dbReference type="Proteomes" id="UP000440224">
    <property type="component" value="Unassembled WGS sequence"/>
</dbReference>
<dbReference type="SUPFAM" id="SSF158472">
    <property type="entry name" value="HAMP domain-like"/>
    <property type="match status" value="1"/>
</dbReference>
<dbReference type="InterPro" id="IPR052016">
    <property type="entry name" value="Bact_Sigma-Reg"/>
</dbReference>
<evidence type="ECO:0000256" key="1">
    <source>
        <dbReference type="ARBA" id="ARBA00022801"/>
    </source>
</evidence>
<dbReference type="Gene3D" id="3.60.40.10">
    <property type="entry name" value="PPM-type phosphatase domain"/>
    <property type="match status" value="1"/>
</dbReference>
<dbReference type="Gene3D" id="6.10.340.10">
    <property type="match status" value="1"/>
</dbReference>
<dbReference type="SMART" id="SM00304">
    <property type="entry name" value="HAMP"/>
    <property type="match status" value="1"/>
</dbReference>
<dbReference type="PANTHER" id="PTHR43156">
    <property type="entry name" value="STAGE II SPORULATION PROTEIN E-RELATED"/>
    <property type="match status" value="1"/>
</dbReference>
<dbReference type="GO" id="GO:0016020">
    <property type="term" value="C:membrane"/>
    <property type="evidence" value="ECO:0007669"/>
    <property type="project" value="InterPro"/>
</dbReference>